<sequence length="246" mass="25718">MEMMQTRFAVALAVVAALGGGFLLGRATAPSSGNDATDDTLRTVESRAPASAFDTRGDRDGQALTAPPQQASTPRSAAATSPPAGTTSPAPGPAQDVPPAGGPRPLLPDDGDALAALESQAASDGGAMQDLLELSRREPRDDDARRVEALLAASIRRLGDRYTRLRLSPPQCTASVCVIRGVGTSITEDPRADWQRLAGALTDEPWFHETFDETRTMVGAAAGRAVYLTVFTRCAPGACRFGSGRR</sequence>
<organism evidence="2 3">
    <name type="scientific">Luteimonas rhizosphaericola</name>
    <dbReference type="NCBI Taxonomy" id="3042024"/>
    <lineage>
        <taxon>Bacteria</taxon>
        <taxon>Pseudomonadati</taxon>
        <taxon>Pseudomonadota</taxon>
        <taxon>Gammaproteobacteria</taxon>
        <taxon>Lysobacterales</taxon>
        <taxon>Lysobacteraceae</taxon>
        <taxon>Luteimonas</taxon>
    </lineage>
</organism>
<dbReference type="EMBL" id="JARXRN010000011">
    <property type="protein sequence ID" value="MDH5829075.1"/>
    <property type="molecule type" value="Genomic_DNA"/>
</dbReference>
<reference evidence="2 3" key="1">
    <citation type="submission" date="2023-04" db="EMBL/GenBank/DDBJ databases">
        <title>Luteimonas sp. M1R5S18.</title>
        <authorList>
            <person name="Sun J.-Q."/>
        </authorList>
    </citation>
    <scope>NUCLEOTIDE SEQUENCE [LARGE SCALE GENOMIC DNA]</scope>
    <source>
        <strain evidence="2 3">M1R5S18</strain>
    </source>
</reference>
<accession>A0ABT6JEG5</accession>
<gene>
    <name evidence="2" type="ORF">QFW80_00860</name>
</gene>
<evidence type="ECO:0000313" key="3">
    <source>
        <dbReference type="Proteomes" id="UP001156831"/>
    </source>
</evidence>
<protein>
    <submittedName>
        <fullName evidence="2">Uncharacterized protein</fullName>
    </submittedName>
</protein>
<feature type="region of interest" description="Disordered" evidence="1">
    <location>
        <begin position="27"/>
        <end position="111"/>
    </location>
</feature>
<feature type="compositionally biased region" description="Low complexity" evidence="1">
    <location>
        <begin position="66"/>
        <end position="99"/>
    </location>
</feature>
<keyword evidence="3" id="KW-1185">Reference proteome</keyword>
<evidence type="ECO:0000313" key="2">
    <source>
        <dbReference type="EMBL" id="MDH5829075.1"/>
    </source>
</evidence>
<comment type="caution">
    <text evidence="2">The sequence shown here is derived from an EMBL/GenBank/DDBJ whole genome shotgun (WGS) entry which is preliminary data.</text>
</comment>
<dbReference type="RefSeq" id="WP_280599035.1">
    <property type="nucleotide sequence ID" value="NZ_JARXRN010000011.1"/>
</dbReference>
<evidence type="ECO:0000256" key="1">
    <source>
        <dbReference type="SAM" id="MobiDB-lite"/>
    </source>
</evidence>
<dbReference type="Proteomes" id="UP001156831">
    <property type="component" value="Unassembled WGS sequence"/>
</dbReference>
<proteinExistence type="predicted"/>
<name>A0ABT6JEG5_9GAMM</name>